<comment type="similarity">
    <text evidence="2 13">Belongs to the Nth/MutY family.</text>
</comment>
<evidence type="ECO:0000256" key="11">
    <source>
        <dbReference type="ARBA" id="ARBA00023204"/>
    </source>
</evidence>
<dbReference type="InterPro" id="IPR029119">
    <property type="entry name" value="MutY_C"/>
</dbReference>
<feature type="compositionally biased region" description="Basic and acidic residues" evidence="14">
    <location>
        <begin position="425"/>
        <end position="442"/>
    </location>
</feature>
<dbReference type="Gene3D" id="3.90.79.10">
    <property type="entry name" value="Nucleoside Triphosphate Pyrophosphohydrolase"/>
    <property type="match status" value="1"/>
</dbReference>
<evidence type="ECO:0000256" key="14">
    <source>
        <dbReference type="SAM" id="MobiDB-lite"/>
    </source>
</evidence>
<gene>
    <name evidence="16" type="ORF">N8I77_006496</name>
</gene>
<dbReference type="EMBL" id="JAUJFL010000003">
    <property type="protein sequence ID" value="KAK2607848.1"/>
    <property type="molecule type" value="Genomic_DNA"/>
</dbReference>
<protein>
    <recommendedName>
        <fullName evidence="4 13">Adenine DNA glycosylase</fullName>
        <ecNumber evidence="3 13">3.2.2.31</ecNumber>
    </recommendedName>
</protein>
<evidence type="ECO:0000313" key="16">
    <source>
        <dbReference type="EMBL" id="KAK2607848.1"/>
    </source>
</evidence>
<evidence type="ECO:0000256" key="4">
    <source>
        <dbReference type="ARBA" id="ARBA00022023"/>
    </source>
</evidence>
<dbReference type="AlphaFoldDB" id="A0AAD9SHW0"/>
<dbReference type="GO" id="GO:0035485">
    <property type="term" value="F:adenine/guanine mispair binding"/>
    <property type="evidence" value="ECO:0007669"/>
    <property type="project" value="TreeGrafter"/>
</dbReference>
<evidence type="ECO:0000256" key="6">
    <source>
        <dbReference type="ARBA" id="ARBA00022723"/>
    </source>
</evidence>
<dbReference type="InterPro" id="IPR044298">
    <property type="entry name" value="MIG/MutY"/>
</dbReference>
<accession>A0AAD9SHW0</accession>
<keyword evidence="7 13" id="KW-0227">DNA damage</keyword>
<dbReference type="EC" id="3.2.2.31" evidence="3 13"/>
<evidence type="ECO:0000256" key="5">
    <source>
        <dbReference type="ARBA" id="ARBA00022485"/>
    </source>
</evidence>
<evidence type="ECO:0000256" key="8">
    <source>
        <dbReference type="ARBA" id="ARBA00022801"/>
    </source>
</evidence>
<name>A0AAD9SHW0_PHOAM</name>
<keyword evidence="17" id="KW-1185">Reference proteome</keyword>
<dbReference type="SUPFAM" id="SSF48150">
    <property type="entry name" value="DNA-glycosylase"/>
    <property type="match status" value="1"/>
</dbReference>
<dbReference type="CDD" id="cd00056">
    <property type="entry name" value="ENDO3c"/>
    <property type="match status" value="1"/>
</dbReference>
<keyword evidence="6" id="KW-0479">Metal-binding</keyword>
<keyword evidence="11" id="KW-0234">DNA repair</keyword>
<dbReference type="Pfam" id="PF00730">
    <property type="entry name" value="HhH-GPD"/>
    <property type="match status" value="1"/>
</dbReference>
<keyword evidence="10" id="KW-0411">Iron-sulfur</keyword>
<feature type="domain" description="HhH-GPD" evidence="15">
    <location>
        <begin position="182"/>
        <end position="355"/>
    </location>
</feature>
<dbReference type="GO" id="GO:0051539">
    <property type="term" value="F:4 iron, 4 sulfur cluster binding"/>
    <property type="evidence" value="ECO:0007669"/>
    <property type="project" value="UniProtKB-UniRule"/>
</dbReference>
<dbReference type="InterPro" id="IPR015797">
    <property type="entry name" value="NUDIX_hydrolase-like_dom_sf"/>
</dbReference>
<feature type="region of interest" description="Disordered" evidence="14">
    <location>
        <begin position="419"/>
        <end position="467"/>
    </location>
</feature>
<dbReference type="GO" id="GO:0032357">
    <property type="term" value="F:oxidized purine DNA binding"/>
    <property type="evidence" value="ECO:0007669"/>
    <property type="project" value="TreeGrafter"/>
</dbReference>
<dbReference type="GO" id="GO:0005634">
    <property type="term" value="C:nucleus"/>
    <property type="evidence" value="ECO:0007669"/>
    <property type="project" value="TreeGrafter"/>
</dbReference>
<dbReference type="FunFam" id="1.10.340.30:FF:000002">
    <property type="entry name" value="Adenine DNA glycosylase"/>
    <property type="match status" value="1"/>
</dbReference>
<comment type="cofactor">
    <cofactor evidence="13">
        <name>[4Fe-4S] cluster</name>
        <dbReference type="ChEBI" id="CHEBI:49883"/>
    </cofactor>
    <text evidence="13">Binds 1 [4Fe-4S] cluster.</text>
</comment>
<dbReference type="GO" id="GO:0006285">
    <property type="term" value="P:base-excision repair, AP site formation"/>
    <property type="evidence" value="ECO:0007669"/>
    <property type="project" value="UniProtKB-ARBA"/>
</dbReference>
<keyword evidence="5" id="KW-0004">4Fe-4S</keyword>
<comment type="catalytic activity">
    <reaction evidence="1 13">
        <text>Hydrolyzes free adenine bases from 7,8-dihydro-8-oxoguanine:adenine mismatched double-stranded DNA, leaving an apurinic site.</text>
        <dbReference type="EC" id="3.2.2.31"/>
    </reaction>
</comment>
<proteinExistence type="inferred from homology"/>
<dbReference type="SUPFAM" id="SSF55811">
    <property type="entry name" value="Nudix"/>
    <property type="match status" value="1"/>
</dbReference>
<dbReference type="InterPro" id="IPR023170">
    <property type="entry name" value="HhH_base_excis_C"/>
</dbReference>
<keyword evidence="9 13" id="KW-0408">Iron</keyword>
<evidence type="ECO:0000256" key="10">
    <source>
        <dbReference type="ARBA" id="ARBA00023014"/>
    </source>
</evidence>
<evidence type="ECO:0000256" key="12">
    <source>
        <dbReference type="ARBA" id="ARBA00023295"/>
    </source>
</evidence>
<dbReference type="PANTHER" id="PTHR42944">
    <property type="entry name" value="ADENINE DNA GLYCOSYLASE"/>
    <property type="match status" value="1"/>
</dbReference>
<comment type="caution">
    <text evidence="16">The sequence shown here is derived from an EMBL/GenBank/DDBJ whole genome shotgun (WGS) entry which is preliminary data.</text>
</comment>
<reference evidence="16" key="1">
    <citation type="submission" date="2023-06" db="EMBL/GenBank/DDBJ databases">
        <authorList>
            <person name="Noh H."/>
        </authorList>
    </citation>
    <scope>NUCLEOTIDE SEQUENCE</scope>
    <source>
        <strain evidence="16">DUCC20226</strain>
    </source>
</reference>
<feature type="region of interest" description="Disordered" evidence="14">
    <location>
        <begin position="19"/>
        <end position="77"/>
    </location>
</feature>
<evidence type="ECO:0000256" key="2">
    <source>
        <dbReference type="ARBA" id="ARBA00008343"/>
    </source>
</evidence>
<evidence type="ECO:0000313" key="17">
    <source>
        <dbReference type="Proteomes" id="UP001265746"/>
    </source>
</evidence>
<evidence type="ECO:0000256" key="7">
    <source>
        <dbReference type="ARBA" id="ARBA00022763"/>
    </source>
</evidence>
<dbReference type="InterPro" id="IPR003265">
    <property type="entry name" value="HhH-GPD_domain"/>
</dbReference>
<sequence length="635" mass="70170">MGNRRQSSLLAAQRIRSQLASDQEVAGDGGTHKTQAAVPGRAIPKRRALSDALPQQEPLSRPLQHVDKRPRPGTKSAALGLKYTSSLQERLFGVEGDKTQAYACQSPSTTRLHSTLYHRPLLLVGDTGQRGRSSLLSWFDSVSDQRLMPWRKPFNPELYGDTAESRDALSVRAYEVWISEIMLQQTRVAVVKDYWTRWMRKWPTIVHLAAAHEDEVMAAWRGLGYYSRAKRIHEAAKTVVQHPTRRGLLPQTAKELEDEMAGVGRYTAGAKTAIAFGNADCMVDGNVLRVLSRQLGILGNVKSDKAVIDLLWAAARALVEVNASEHSEVDKETSKALPSDVPGRWGQALMELGSTICSPQPNCVACPINFTCRAFEEGRTVAVMKGFGSDNPHDTAGMVDMEDICRICSDWSAQALEDVTGDPVVEDKDRPRRPAKRSERTQKPSSTPTHSPSLPGGKGLRDHQHPLSSRAVEVVISHAKRFPVKISKKAIREEETVVCAVRRTSDGCYLIQKRPEKGLLAGLWELPSHVLPVLGTGSTASRRRIAREFVAGLFQPTDGKRQANVKYIGDLGSVPWVFSHLKLTMHVHSFEIEDSPAAIVLAERTRWADRASVEEETMGTGMRHCWKRVVAGDSG</sequence>
<evidence type="ECO:0000256" key="9">
    <source>
        <dbReference type="ARBA" id="ARBA00023004"/>
    </source>
</evidence>
<dbReference type="Pfam" id="PF14815">
    <property type="entry name" value="NUDIX_4"/>
    <property type="match status" value="1"/>
</dbReference>
<evidence type="ECO:0000256" key="3">
    <source>
        <dbReference type="ARBA" id="ARBA00012045"/>
    </source>
</evidence>
<evidence type="ECO:0000259" key="15">
    <source>
        <dbReference type="SMART" id="SM00478"/>
    </source>
</evidence>
<keyword evidence="12 13" id="KW-0326">Glycosidase</keyword>
<organism evidence="16 17">
    <name type="scientific">Phomopsis amygdali</name>
    <name type="common">Fusicoccum amygdali</name>
    <dbReference type="NCBI Taxonomy" id="1214568"/>
    <lineage>
        <taxon>Eukaryota</taxon>
        <taxon>Fungi</taxon>
        <taxon>Dikarya</taxon>
        <taxon>Ascomycota</taxon>
        <taxon>Pezizomycotina</taxon>
        <taxon>Sordariomycetes</taxon>
        <taxon>Sordariomycetidae</taxon>
        <taxon>Diaporthales</taxon>
        <taxon>Diaporthaceae</taxon>
        <taxon>Diaporthe</taxon>
    </lineage>
</organism>
<keyword evidence="8" id="KW-0378">Hydrolase</keyword>
<evidence type="ECO:0000256" key="1">
    <source>
        <dbReference type="ARBA" id="ARBA00000843"/>
    </source>
</evidence>
<comment type="function">
    <text evidence="13">Adenine glycosylase active on G-A mispairs.</text>
</comment>
<dbReference type="Gene3D" id="1.10.1670.10">
    <property type="entry name" value="Helix-hairpin-Helix base-excision DNA repair enzymes (C-terminal)"/>
    <property type="match status" value="1"/>
</dbReference>
<dbReference type="Proteomes" id="UP001265746">
    <property type="component" value="Unassembled WGS sequence"/>
</dbReference>
<feature type="compositionally biased region" description="Low complexity" evidence="14">
    <location>
        <begin position="444"/>
        <end position="455"/>
    </location>
</feature>
<dbReference type="GO" id="GO:0000701">
    <property type="term" value="F:purine-specific mismatch base pair DNA N-glycosylase activity"/>
    <property type="evidence" value="ECO:0007669"/>
    <property type="project" value="UniProtKB-EC"/>
</dbReference>
<evidence type="ECO:0000256" key="13">
    <source>
        <dbReference type="RuleBase" id="RU365096"/>
    </source>
</evidence>
<dbReference type="SMART" id="SM00478">
    <property type="entry name" value="ENDO3c"/>
    <property type="match status" value="1"/>
</dbReference>
<dbReference type="PANTHER" id="PTHR42944:SF1">
    <property type="entry name" value="ADENINE DNA GLYCOSYLASE"/>
    <property type="match status" value="1"/>
</dbReference>
<dbReference type="Gene3D" id="1.10.340.30">
    <property type="entry name" value="Hypothetical protein, domain 2"/>
    <property type="match status" value="1"/>
</dbReference>
<dbReference type="CDD" id="cd03431">
    <property type="entry name" value="NUDIX_DNA_Glycosylase_C-MutY"/>
    <property type="match status" value="1"/>
</dbReference>
<dbReference type="GO" id="GO:0006298">
    <property type="term" value="P:mismatch repair"/>
    <property type="evidence" value="ECO:0007669"/>
    <property type="project" value="TreeGrafter"/>
</dbReference>
<dbReference type="GO" id="GO:0046872">
    <property type="term" value="F:metal ion binding"/>
    <property type="evidence" value="ECO:0007669"/>
    <property type="project" value="UniProtKB-UniRule"/>
</dbReference>
<dbReference type="GO" id="GO:0034039">
    <property type="term" value="F:8-oxo-7,8-dihydroguanine DNA N-glycosylase activity"/>
    <property type="evidence" value="ECO:0007669"/>
    <property type="project" value="TreeGrafter"/>
</dbReference>
<dbReference type="InterPro" id="IPR011257">
    <property type="entry name" value="DNA_glycosylase"/>
</dbReference>